<sequence>MPDLYLSDARRIRHVDGLVVVEYLAADGEAWIAEKKPATIQLTPAMAVIPGVDDGYVPHCTNTLVMGGVGQNYPYRQLQFDPDAEQAGWWQFALPPNFDPTKDIKVSVYWIAETLTEGDVVWGVKVLGRQECEAWDAALGTEVEAVDTTHGTIKSVVKTEITLTPAQHALAADDAVILQLARKAADACDTLTEDADVVMVKLDIAIDPA</sequence>
<evidence type="ECO:0000313" key="1">
    <source>
        <dbReference type="EMBL" id="GAH23061.1"/>
    </source>
</evidence>
<gene>
    <name evidence="1" type="ORF">S03H2_09324</name>
</gene>
<name>X1DQ13_9ZZZZ</name>
<accession>X1DQ13</accession>
<dbReference type="AlphaFoldDB" id="X1DQ13"/>
<comment type="caution">
    <text evidence="1">The sequence shown here is derived from an EMBL/GenBank/DDBJ whole genome shotgun (WGS) entry which is preliminary data.</text>
</comment>
<reference evidence="1" key="1">
    <citation type="journal article" date="2014" name="Front. Microbiol.">
        <title>High frequency of phylogenetically diverse reductive dehalogenase-homologous genes in deep subseafloor sedimentary metagenomes.</title>
        <authorList>
            <person name="Kawai M."/>
            <person name="Futagami T."/>
            <person name="Toyoda A."/>
            <person name="Takaki Y."/>
            <person name="Nishi S."/>
            <person name="Hori S."/>
            <person name="Arai W."/>
            <person name="Tsubouchi T."/>
            <person name="Morono Y."/>
            <person name="Uchiyama I."/>
            <person name="Ito T."/>
            <person name="Fujiyama A."/>
            <person name="Inagaki F."/>
            <person name="Takami H."/>
        </authorList>
    </citation>
    <scope>NUCLEOTIDE SEQUENCE</scope>
    <source>
        <strain evidence="1">Expedition CK06-06</strain>
    </source>
</reference>
<dbReference type="EMBL" id="BARU01004711">
    <property type="protein sequence ID" value="GAH23061.1"/>
    <property type="molecule type" value="Genomic_DNA"/>
</dbReference>
<feature type="non-terminal residue" evidence="1">
    <location>
        <position position="209"/>
    </location>
</feature>
<proteinExistence type="predicted"/>
<organism evidence="1">
    <name type="scientific">marine sediment metagenome</name>
    <dbReference type="NCBI Taxonomy" id="412755"/>
    <lineage>
        <taxon>unclassified sequences</taxon>
        <taxon>metagenomes</taxon>
        <taxon>ecological metagenomes</taxon>
    </lineage>
</organism>
<protein>
    <submittedName>
        <fullName evidence="1">Uncharacterized protein</fullName>
    </submittedName>
</protein>